<dbReference type="SUPFAM" id="SSF51069">
    <property type="entry name" value="Carbonic anhydrase"/>
    <property type="match status" value="1"/>
</dbReference>
<reference evidence="4" key="1">
    <citation type="journal article" date="2023" name="IScience">
        <title>Live-bearing cockroach genome reveals convergent evolutionary mechanisms linked to viviparity in insects and beyond.</title>
        <authorList>
            <person name="Fouks B."/>
            <person name="Harrison M.C."/>
            <person name="Mikhailova A.A."/>
            <person name="Marchal E."/>
            <person name="English S."/>
            <person name="Carruthers M."/>
            <person name="Jennings E.C."/>
            <person name="Chiamaka E.L."/>
            <person name="Frigard R.A."/>
            <person name="Pippel M."/>
            <person name="Attardo G.M."/>
            <person name="Benoit J.B."/>
            <person name="Bornberg-Bauer E."/>
            <person name="Tobe S.S."/>
        </authorList>
    </citation>
    <scope>NUCLEOTIDE SEQUENCE</scope>
    <source>
        <strain evidence="4">Stay&amp;Tobe</strain>
    </source>
</reference>
<feature type="domain" description="Alpha-carbonic anhydrase" evidence="3">
    <location>
        <begin position="26"/>
        <end position="247"/>
    </location>
</feature>
<dbReference type="AlphaFoldDB" id="A0AAD7Z5A4"/>
<feature type="chain" id="PRO_5042165711" description="Alpha-carbonic anhydrase domain-containing protein" evidence="2">
    <location>
        <begin position="19"/>
        <end position="274"/>
    </location>
</feature>
<dbReference type="PANTHER" id="PTHR18952:SF124">
    <property type="entry name" value="CARBONIC ANHYDRASE 7"/>
    <property type="match status" value="1"/>
</dbReference>
<dbReference type="PANTHER" id="PTHR18952">
    <property type="entry name" value="CARBONIC ANHYDRASE"/>
    <property type="match status" value="1"/>
</dbReference>
<dbReference type="GO" id="GO:0005737">
    <property type="term" value="C:cytoplasm"/>
    <property type="evidence" value="ECO:0007669"/>
    <property type="project" value="TreeGrafter"/>
</dbReference>
<evidence type="ECO:0000256" key="1">
    <source>
        <dbReference type="ARBA" id="ARBA00010718"/>
    </source>
</evidence>
<comment type="caution">
    <text evidence="4">The sequence shown here is derived from an EMBL/GenBank/DDBJ whole genome shotgun (WGS) entry which is preliminary data.</text>
</comment>
<evidence type="ECO:0000313" key="4">
    <source>
        <dbReference type="EMBL" id="KAJ9573743.1"/>
    </source>
</evidence>
<sequence>MQCYVLILLLAICTCVQCTNAKTARHSFGYEGENGPSHWGEDYDTCKGKYQSPIDIEEHLVTQVELPAIKFEGFKSEPTTNTLTNNGHTVMLQLNMTKMASLSGGPLHGNYIFTQLHFHWGSNDSQGSEDTINNHTFPLELHMVMYKETYGSFDEATRHKDGLAYLQYSMRYTMKRIRTRHLYFTYNGSLTTPPCLEVVTWIEFKMPILLSHSQIEAFRKLKSEEGFMTHNFRPVQPLEGRPVWFNVMDKENNAPVLQQTMGFMLVSMLLIYMR</sequence>
<evidence type="ECO:0000259" key="3">
    <source>
        <dbReference type="PROSITE" id="PS51144"/>
    </source>
</evidence>
<dbReference type="CDD" id="cd00326">
    <property type="entry name" value="alpha_CA"/>
    <property type="match status" value="1"/>
</dbReference>
<dbReference type="InterPro" id="IPR001148">
    <property type="entry name" value="CA_dom"/>
</dbReference>
<name>A0AAD7Z5A4_DIPPU</name>
<dbReference type="PROSITE" id="PS51144">
    <property type="entry name" value="ALPHA_CA_2"/>
    <property type="match status" value="1"/>
</dbReference>
<dbReference type="InterPro" id="IPR036398">
    <property type="entry name" value="CA_dom_sf"/>
</dbReference>
<accession>A0AAD7Z5A4</accession>
<dbReference type="GO" id="GO:0004089">
    <property type="term" value="F:carbonate dehydratase activity"/>
    <property type="evidence" value="ECO:0007669"/>
    <property type="project" value="InterPro"/>
</dbReference>
<dbReference type="EMBL" id="JASPKZ010010683">
    <property type="protein sequence ID" value="KAJ9573743.1"/>
    <property type="molecule type" value="Genomic_DNA"/>
</dbReference>
<dbReference type="InterPro" id="IPR023561">
    <property type="entry name" value="Carbonic_anhydrase_a-class"/>
</dbReference>
<feature type="signal peptide" evidence="2">
    <location>
        <begin position="1"/>
        <end position="18"/>
    </location>
</feature>
<comment type="similarity">
    <text evidence="1">Belongs to the alpha-carbonic anhydrase family.</text>
</comment>
<protein>
    <recommendedName>
        <fullName evidence="3">Alpha-carbonic anhydrase domain-containing protein</fullName>
    </recommendedName>
</protein>
<evidence type="ECO:0000256" key="2">
    <source>
        <dbReference type="SAM" id="SignalP"/>
    </source>
</evidence>
<proteinExistence type="inferred from homology"/>
<dbReference type="Proteomes" id="UP001233999">
    <property type="component" value="Unassembled WGS sequence"/>
</dbReference>
<reference evidence="4" key="2">
    <citation type="submission" date="2023-05" db="EMBL/GenBank/DDBJ databases">
        <authorList>
            <person name="Fouks B."/>
        </authorList>
    </citation>
    <scope>NUCLEOTIDE SEQUENCE</scope>
    <source>
        <strain evidence="4">Stay&amp;Tobe</strain>
        <tissue evidence="4">Testes</tissue>
    </source>
</reference>
<dbReference type="Gene3D" id="3.10.200.10">
    <property type="entry name" value="Alpha carbonic anhydrase"/>
    <property type="match status" value="2"/>
</dbReference>
<dbReference type="GO" id="GO:0008270">
    <property type="term" value="F:zinc ion binding"/>
    <property type="evidence" value="ECO:0007669"/>
    <property type="project" value="InterPro"/>
</dbReference>
<evidence type="ECO:0000313" key="5">
    <source>
        <dbReference type="Proteomes" id="UP001233999"/>
    </source>
</evidence>
<gene>
    <name evidence="4" type="ORF">L9F63_008867</name>
</gene>
<dbReference type="Pfam" id="PF00194">
    <property type="entry name" value="Carb_anhydrase"/>
    <property type="match status" value="2"/>
</dbReference>
<organism evidence="4 5">
    <name type="scientific">Diploptera punctata</name>
    <name type="common">Pacific beetle cockroach</name>
    <dbReference type="NCBI Taxonomy" id="6984"/>
    <lineage>
        <taxon>Eukaryota</taxon>
        <taxon>Metazoa</taxon>
        <taxon>Ecdysozoa</taxon>
        <taxon>Arthropoda</taxon>
        <taxon>Hexapoda</taxon>
        <taxon>Insecta</taxon>
        <taxon>Pterygota</taxon>
        <taxon>Neoptera</taxon>
        <taxon>Polyneoptera</taxon>
        <taxon>Dictyoptera</taxon>
        <taxon>Blattodea</taxon>
        <taxon>Blaberoidea</taxon>
        <taxon>Blaberidae</taxon>
        <taxon>Diplopterinae</taxon>
        <taxon>Diploptera</taxon>
    </lineage>
</organism>
<keyword evidence="5" id="KW-1185">Reference proteome</keyword>
<dbReference type="SMART" id="SM01057">
    <property type="entry name" value="Carb_anhydrase"/>
    <property type="match status" value="1"/>
</dbReference>
<keyword evidence="2" id="KW-0732">Signal</keyword>